<evidence type="ECO:0000313" key="2">
    <source>
        <dbReference type="Proteomes" id="UP001149400"/>
    </source>
</evidence>
<reference evidence="1" key="1">
    <citation type="submission" date="2021-12" db="EMBL/GenBank/DDBJ databases">
        <title>Enterovibrio ZSDZ35 sp. nov. and Enterovibrio ZSDZ42 sp. nov., isolated from coastal seawater in Qingdao.</title>
        <authorList>
            <person name="Zhang P."/>
        </authorList>
    </citation>
    <scope>NUCLEOTIDE SEQUENCE</scope>
    <source>
        <strain evidence="1">ZSDZ42</strain>
    </source>
</reference>
<protein>
    <recommendedName>
        <fullName evidence="3">Phage protein</fullName>
    </recommendedName>
</protein>
<evidence type="ECO:0008006" key="3">
    <source>
        <dbReference type="Google" id="ProtNLM"/>
    </source>
</evidence>
<comment type="caution">
    <text evidence="1">The sequence shown here is derived from an EMBL/GenBank/DDBJ whole genome shotgun (WGS) entry which is preliminary data.</text>
</comment>
<accession>A0ABT5R6I6</accession>
<sequence length="69" mass="7806">MSTLTNNHLEIQNDINRMLAQANALIDMLCVDDQYRTIDAATLSNALWLLSDRITDIDHACQQLFKEAA</sequence>
<keyword evidence="2" id="KW-1185">Reference proteome</keyword>
<evidence type="ECO:0000313" key="1">
    <source>
        <dbReference type="EMBL" id="MDD1795117.1"/>
    </source>
</evidence>
<dbReference type="RefSeq" id="WP_274165922.1">
    <property type="nucleotide sequence ID" value="NZ_JAJUBC010000024.1"/>
</dbReference>
<name>A0ABT5R6I6_9GAMM</name>
<dbReference type="EMBL" id="JAJUBC010000024">
    <property type="protein sequence ID" value="MDD1795117.1"/>
    <property type="molecule type" value="Genomic_DNA"/>
</dbReference>
<proteinExistence type="predicted"/>
<gene>
    <name evidence="1" type="ORF">LRP50_18470</name>
</gene>
<dbReference type="Proteomes" id="UP001149400">
    <property type="component" value="Unassembled WGS sequence"/>
</dbReference>
<organism evidence="1 2">
    <name type="scientific">Enterovibrio gelatinilyticus</name>
    <dbReference type="NCBI Taxonomy" id="2899819"/>
    <lineage>
        <taxon>Bacteria</taxon>
        <taxon>Pseudomonadati</taxon>
        <taxon>Pseudomonadota</taxon>
        <taxon>Gammaproteobacteria</taxon>
        <taxon>Vibrionales</taxon>
        <taxon>Vibrionaceae</taxon>
        <taxon>Enterovibrio</taxon>
    </lineage>
</organism>